<evidence type="ECO:0000313" key="2">
    <source>
        <dbReference type="EMBL" id="KAE9390679.1"/>
    </source>
</evidence>
<dbReference type="EMBL" id="ML769650">
    <property type="protein sequence ID" value="KAE9390679.1"/>
    <property type="molecule type" value="Genomic_DNA"/>
</dbReference>
<dbReference type="OrthoDB" id="5424058at2759"/>
<dbReference type="InterPro" id="IPR046496">
    <property type="entry name" value="DUF6589"/>
</dbReference>
<proteinExistence type="predicted"/>
<evidence type="ECO:0000313" key="3">
    <source>
        <dbReference type="Proteomes" id="UP000799118"/>
    </source>
</evidence>
<organism evidence="2 3">
    <name type="scientific">Gymnopus androsaceus JB14</name>
    <dbReference type="NCBI Taxonomy" id="1447944"/>
    <lineage>
        <taxon>Eukaryota</taxon>
        <taxon>Fungi</taxon>
        <taxon>Dikarya</taxon>
        <taxon>Basidiomycota</taxon>
        <taxon>Agaricomycotina</taxon>
        <taxon>Agaricomycetes</taxon>
        <taxon>Agaricomycetidae</taxon>
        <taxon>Agaricales</taxon>
        <taxon>Marasmiineae</taxon>
        <taxon>Omphalotaceae</taxon>
        <taxon>Gymnopus</taxon>
    </lineage>
</organism>
<evidence type="ECO:0000259" key="1">
    <source>
        <dbReference type="Pfam" id="PF20231"/>
    </source>
</evidence>
<dbReference type="Proteomes" id="UP000799118">
    <property type="component" value="Unassembled WGS sequence"/>
</dbReference>
<feature type="domain" description="DUF6589" evidence="1">
    <location>
        <begin position="1"/>
        <end position="240"/>
    </location>
</feature>
<protein>
    <recommendedName>
        <fullName evidence="1">DUF6589 domain-containing protein</fullName>
    </recommendedName>
</protein>
<reference evidence="2" key="1">
    <citation type="journal article" date="2019" name="Environ. Microbiol.">
        <title>Fungal ecological strategies reflected in gene transcription - a case study of two litter decomposers.</title>
        <authorList>
            <person name="Barbi F."/>
            <person name="Kohler A."/>
            <person name="Barry K."/>
            <person name="Baskaran P."/>
            <person name="Daum C."/>
            <person name="Fauchery L."/>
            <person name="Ihrmark K."/>
            <person name="Kuo A."/>
            <person name="LaButti K."/>
            <person name="Lipzen A."/>
            <person name="Morin E."/>
            <person name="Grigoriev I.V."/>
            <person name="Henrissat B."/>
            <person name="Lindahl B."/>
            <person name="Martin F."/>
        </authorList>
    </citation>
    <scope>NUCLEOTIDE SEQUENCE</scope>
    <source>
        <strain evidence="2">JB14</strain>
    </source>
</reference>
<dbReference type="Pfam" id="PF20231">
    <property type="entry name" value="DUF6589"/>
    <property type="match status" value="1"/>
</dbReference>
<accession>A0A6A4GXR6</accession>
<gene>
    <name evidence="2" type="ORF">BT96DRAFT_1063542</name>
</gene>
<keyword evidence="3" id="KW-1185">Reference proteome</keyword>
<name>A0A6A4GXR6_9AGAR</name>
<dbReference type="AlphaFoldDB" id="A0A6A4GXR6"/>
<sequence length="362" mass="41855">MAGCRLVVNEHWGKPNSKHPGSAAPWKPSHELLQISVAAHVVDGFRLFCGQDGLDQWAKRATKEDFDRVLEEVYRNLFTSRAYHELTKRPYRDTTFENAILYNRDALIYLKIVHAIKAGDIGHVINVFKVWMVMMRSKKTKPKYADAIFETLGRLATYPELRKFFLHNWLVNLTGKPNSFKEIDLLQEHQNFWAKVIYNAKGSNRSWDWLSMITVCIQELRNAMQTVQKNFEISSFGTQHTIPDMTKEVEHLVQALKDNQIQSYVENRETNQYIDSRCDLLEDGSKYPDTRGAYRAFRKDSRIIENLGQVEATVGDSADAREQSEEAAERDNYEVTVEDLAIDDEEPYGDLDNIMSFIDAMD</sequence>